<keyword evidence="3" id="KW-1185">Reference proteome</keyword>
<gene>
    <name evidence="2" type="ORF">DB891_14395</name>
</gene>
<reference evidence="2 3" key="1">
    <citation type="submission" date="2018-04" db="EMBL/GenBank/DDBJ databases">
        <title>Flavobacterium sp. nov., isolated from glacier ice.</title>
        <authorList>
            <person name="Liu Q."/>
            <person name="Xin Y.-H."/>
        </authorList>
    </citation>
    <scope>NUCLEOTIDE SEQUENCE [LARGE SCALE GENOMIC DNA]</scope>
    <source>
        <strain evidence="2 3">LB2P30</strain>
    </source>
</reference>
<dbReference type="AlphaFoldDB" id="A0A2U1JQS9"/>
<protein>
    <submittedName>
        <fullName evidence="2">Uncharacterized protein</fullName>
    </submittedName>
</protein>
<sequence length="157" mass="18024">MEQNDLITIPPSVLDQLKKNVAIYVLKDKKPEGFDEALRYIALEKATKSQLAKLNSFSNHHSLNNNDDKEKIEILDRIIVFAKNWTKQDKRKKELSNKIRTTTDHPTGASTKKQSGREVDRLQTSLSSVKPYTTAQIKDKGLMNECLRIIEIMKKID</sequence>
<dbReference type="Proteomes" id="UP000245618">
    <property type="component" value="Unassembled WGS sequence"/>
</dbReference>
<name>A0A2U1JQS9_9FLAO</name>
<organism evidence="2 3">
    <name type="scientific">Flavobacterium laiguense</name>
    <dbReference type="NCBI Taxonomy" id="2169409"/>
    <lineage>
        <taxon>Bacteria</taxon>
        <taxon>Pseudomonadati</taxon>
        <taxon>Bacteroidota</taxon>
        <taxon>Flavobacteriia</taxon>
        <taxon>Flavobacteriales</taxon>
        <taxon>Flavobacteriaceae</taxon>
        <taxon>Flavobacterium</taxon>
    </lineage>
</organism>
<evidence type="ECO:0000256" key="1">
    <source>
        <dbReference type="SAM" id="MobiDB-lite"/>
    </source>
</evidence>
<accession>A0A2U1JQS9</accession>
<proteinExistence type="predicted"/>
<feature type="region of interest" description="Disordered" evidence="1">
    <location>
        <begin position="89"/>
        <end position="125"/>
    </location>
</feature>
<feature type="compositionally biased region" description="Basic and acidic residues" evidence="1">
    <location>
        <begin position="89"/>
        <end position="103"/>
    </location>
</feature>
<dbReference type="OrthoDB" id="9828956at2"/>
<comment type="caution">
    <text evidence="2">The sequence shown here is derived from an EMBL/GenBank/DDBJ whole genome shotgun (WGS) entry which is preliminary data.</text>
</comment>
<dbReference type="RefSeq" id="WP_116764282.1">
    <property type="nucleotide sequence ID" value="NZ_QCZH01000021.1"/>
</dbReference>
<feature type="compositionally biased region" description="Polar residues" evidence="1">
    <location>
        <begin position="104"/>
        <end position="113"/>
    </location>
</feature>
<evidence type="ECO:0000313" key="2">
    <source>
        <dbReference type="EMBL" id="PWA07540.1"/>
    </source>
</evidence>
<evidence type="ECO:0000313" key="3">
    <source>
        <dbReference type="Proteomes" id="UP000245618"/>
    </source>
</evidence>
<dbReference type="EMBL" id="QCZH01000021">
    <property type="protein sequence ID" value="PWA07540.1"/>
    <property type="molecule type" value="Genomic_DNA"/>
</dbReference>